<feature type="compositionally biased region" description="Acidic residues" evidence="1">
    <location>
        <begin position="320"/>
        <end position="331"/>
    </location>
</feature>
<organism evidence="2 3">
    <name type="scientific">Pisolithus tinctorius Marx 270</name>
    <dbReference type="NCBI Taxonomy" id="870435"/>
    <lineage>
        <taxon>Eukaryota</taxon>
        <taxon>Fungi</taxon>
        <taxon>Dikarya</taxon>
        <taxon>Basidiomycota</taxon>
        <taxon>Agaricomycotina</taxon>
        <taxon>Agaricomycetes</taxon>
        <taxon>Agaricomycetidae</taxon>
        <taxon>Boletales</taxon>
        <taxon>Sclerodermatineae</taxon>
        <taxon>Pisolithaceae</taxon>
        <taxon>Pisolithus</taxon>
    </lineage>
</organism>
<feature type="compositionally biased region" description="Basic and acidic residues" evidence="1">
    <location>
        <begin position="308"/>
        <end position="319"/>
    </location>
</feature>
<feature type="region of interest" description="Disordered" evidence="1">
    <location>
        <begin position="308"/>
        <end position="331"/>
    </location>
</feature>
<dbReference type="Proteomes" id="UP000054217">
    <property type="component" value="Unassembled WGS sequence"/>
</dbReference>
<evidence type="ECO:0000313" key="3">
    <source>
        <dbReference type="Proteomes" id="UP000054217"/>
    </source>
</evidence>
<sequence length="331" mass="37099">MSDSRLVIATNNNNKGHAIVDWTQVPDDEIRYNTDDKEEVMKAKLKERKRHKWAREQAEAKRAERERAKAKRAEREAKERKVHEEEERWEAKHKHKAEAGKGDEASAGGASGEARGEVKKVVMDPSCTHCTQAQVICKFLVDSNKKQVACVQCNQSKGKCHWPGDGKDTKAIPKARGVAKGQKRKADKENAKAGPSKQKQAKTNVRLTEVLDLDKPEASGSRLRETSVDRYPGLEDKPKHLIDAVRLIANNLASLFKLHETAVKNSGWIANALESLLNESYGYGMSVTPPDLDSSEFDSDELCKEAEWLKTHGEDKEEESRGEDETMAETK</sequence>
<feature type="region of interest" description="Disordered" evidence="1">
    <location>
        <begin position="45"/>
        <end position="113"/>
    </location>
</feature>
<reference evidence="3" key="2">
    <citation type="submission" date="2015-01" db="EMBL/GenBank/DDBJ databases">
        <title>Evolutionary Origins and Diversification of the Mycorrhizal Mutualists.</title>
        <authorList>
            <consortium name="DOE Joint Genome Institute"/>
            <consortium name="Mycorrhizal Genomics Consortium"/>
            <person name="Kohler A."/>
            <person name="Kuo A."/>
            <person name="Nagy L.G."/>
            <person name="Floudas D."/>
            <person name="Copeland A."/>
            <person name="Barry K.W."/>
            <person name="Cichocki N."/>
            <person name="Veneault-Fourrey C."/>
            <person name="LaButti K."/>
            <person name="Lindquist E.A."/>
            <person name="Lipzen A."/>
            <person name="Lundell T."/>
            <person name="Morin E."/>
            <person name="Murat C."/>
            <person name="Riley R."/>
            <person name="Ohm R."/>
            <person name="Sun H."/>
            <person name="Tunlid A."/>
            <person name="Henrissat B."/>
            <person name="Grigoriev I.V."/>
            <person name="Hibbett D.S."/>
            <person name="Martin F."/>
        </authorList>
    </citation>
    <scope>NUCLEOTIDE SEQUENCE [LARGE SCALE GENOMIC DNA]</scope>
    <source>
        <strain evidence="3">Marx 270</strain>
    </source>
</reference>
<dbReference type="HOGENOM" id="CLU_048923_0_0_1"/>
<feature type="compositionally biased region" description="Basic and acidic residues" evidence="1">
    <location>
        <begin position="54"/>
        <end position="90"/>
    </location>
</feature>
<keyword evidence="3" id="KW-1185">Reference proteome</keyword>
<reference evidence="2 3" key="1">
    <citation type="submission" date="2014-04" db="EMBL/GenBank/DDBJ databases">
        <authorList>
            <consortium name="DOE Joint Genome Institute"/>
            <person name="Kuo A."/>
            <person name="Kohler A."/>
            <person name="Costa M.D."/>
            <person name="Nagy L.G."/>
            <person name="Floudas D."/>
            <person name="Copeland A."/>
            <person name="Barry K.W."/>
            <person name="Cichocki N."/>
            <person name="Veneault-Fourrey C."/>
            <person name="LaButti K."/>
            <person name="Lindquist E.A."/>
            <person name="Lipzen A."/>
            <person name="Lundell T."/>
            <person name="Morin E."/>
            <person name="Murat C."/>
            <person name="Sun H."/>
            <person name="Tunlid A."/>
            <person name="Henrissat B."/>
            <person name="Grigoriev I.V."/>
            <person name="Hibbett D.S."/>
            <person name="Martin F."/>
            <person name="Nordberg H.P."/>
            <person name="Cantor M.N."/>
            <person name="Hua S.X."/>
        </authorList>
    </citation>
    <scope>NUCLEOTIDE SEQUENCE [LARGE SCALE GENOMIC DNA]</scope>
    <source>
        <strain evidence="2 3">Marx 270</strain>
    </source>
</reference>
<proteinExistence type="predicted"/>
<name>A0A0C3MZS1_PISTI</name>
<dbReference type="OrthoDB" id="2705551at2759"/>
<dbReference type="InParanoid" id="A0A0C3MZS1"/>
<evidence type="ECO:0000313" key="2">
    <source>
        <dbReference type="EMBL" id="KIN94334.1"/>
    </source>
</evidence>
<gene>
    <name evidence="2" type="ORF">M404DRAFT_35152</name>
</gene>
<protein>
    <submittedName>
        <fullName evidence="2">Uncharacterized protein</fullName>
    </submittedName>
</protein>
<feature type="region of interest" description="Disordered" evidence="1">
    <location>
        <begin position="164"/>
        <end position="202"/>
    </location>
</feature>
<dbReference type="EMBL" id="KN832102">
    <property type="protein sequence ID" value="KIN94334.1"/>
    <property type="molecule type" value="Genomic_DNA"/>
</dbReference>
<dbReference type="STRING" id="870435.A0A0C3MZS1"/>
<dbReference type="AlphaFoldDB" id="A0A0C3MZS1"/>
<accession>A0A0C3MZS1</accession>
<evidence type="ECO:0000256" key="1">
    <source>
        <dbReference type="SAM" id="MobiDB-lite"/>
    </source>
</evidence>